<feature type="transmembrane region" description="Helical" evidence="7">
    <location>
        <begin position="372"/>
        <end position="392"/>
    </location>
</feature>
<feature type="transmembrane region" description="Helical" evidence="7">
    <location>
        <begin position="308"/>
        <end position="329"/>
    </location>
</feature>
<feature type="transmembrane region" description="Helical" evidence="7">
    <location>
        <begin position="134"/>
        <end position="152"/>
    </location>
</feature>
<proteinExistence type="predicted"/>
<organism evidence="9 10">
    <name type="scientific">Microthyrium microscopicum</name>
    <dbReference type="NCBI Taxonomy" id="703497"/>
    <lineage>
        <taxon>Eukaryota</taxon>
        <taxon>Fungi</taxon>
        <taxon>Dikarya</taxon>
        <taxon>Ascomycota</taxon>
        <taxon>Pezizomycotina</taxon>
        <taxon>Dothideomycetes</taxon>
        <taxon>Dothideomycetes incertae sedis</taxon>
        <taxon>Microthyriales</taxon>
        <taxon>Microthyriaceae</taxon>
        <taxon>Microthyrium</taxon>
    </lineage>
</organism>
<evidence type="ECO:0000313" key="10">
    <source>
        <dbReference type="Proteomes" id="UP000799302"/>
    </source>
</evidence>
<feature type="transmembrane region" description="Helical" evidence="7">
    <location>
        <begin position="109"/>
        <end position="128"/>
    </location>
</feature>
<feature type="transmembrane region" description="Helical" evidence="7">
    <location>
        <begin position="526"/>
        <end position="545"/>
    </location>
</feature>
<dbReference type="SUPFAM" id="SSF103473">
    <property type="entry name" value="MFS general substrate transporter"/>
    <property type="match status" value="1"/>
</dbReference>
<accession>A0A6A6TZI2</accession>
<dbReference type="Proteomes" id="UP000799302">
    <property type="component" value="Unassembled WGS sequence"/>
</dbReference>
<comment type="subcellular location">
    <subcellularLocation>
        <location evidence="1">Membrane</location>
        <topology evidence="1">Multi-pass membrane protein</topology>
    </subcellularLocation>
</comment>
<evidence type="ECO:0000256" key="5">
    <source>
        <dbReference type="ARBA" id="ARBA00023136"/>
    </source>
</evidence>
<evidence type="ECO:0000256" key="3">
    <source>
        <dbReference type="ARBA" id="ARBA00022692"/>
    </source>
</evidence>
<keyword evidence="2" id="KW-0813">Transport</keyword>
<dbReference type="GO" id="GO:0005886">
    <property type="term" value="C:plasma membrane"/>
    <property type="evidence" value="ECO:0007669"/>
    <property type="project" value="TreeGrafter"/>
</dbReference>
<dbReference type="PANTHER" id="PTHR23501:SF195">
    <property type="entry name" value="PEP5"/>
    <property type="match status" value="1"/>
</dbReference>
<reference evidence="9" key="1">
    <citation type="journal article" date="2020" name="Stud. Mycol.">
        <title>101 Dothideomycetes genomes: a test case for predicting lifestyles and emergence of pathogens.</title>
        <authorList>
            <person name="Haridas S."/>
            <person name="Albert R."/>
            <person name="Binder M."/>
            <person name="Bloem J."/>
            <person name="Labutti K."/>
            <person name="Salamov A."/>
            <person name="Andreopoulos B."/>
            <person name="Baker S."/>
            <person name="Barry K."/>
            <person name="Bills G."/>
            <person name="Bluhm B."/>
            <person name="Cannon C."/>
            <person name="Castanera R."/>
            <person name="Culley D."/>
            <person name="Daum C."/>
            <person name="Ezra D."/>
            <person name="Gonzalez J."/>
            <person name="Henrissat B."/>
            <person name="Kuo A."/>
            <person name="Liang C."/>
            <person name="Lipzen A."/>
            <person name="Lutzoni F."/>
            <person name="Magnuson J."/>
            <person name="Mondo S."/>
            <person name="Nolan M."/>
            <person name="Ohm R."/>
            <person name="Pangilinan J."/>
            <person name="Park H.-J."/>
            <person name="Ramirez L."/>
            <person name="Alfaro M."/>
            <person name="Sun H."/>
            <person name="Tritt A."/>
            <person name="Yoshinaga Y."/>
            <person name="Zwiers L.-H."/>
            <person name="Turgeon B."/>
            <person name="Goodwin S."/>
            <person name="Spatafora J."/>
            <person name="Crous P."/>
            <person name="Grigoriev I."/>
        </authorList>
    </citation>
    <scope>NUCLEOTIDE SEQUENCE</scope>
    <source>
        <strain evidence="9">CBS 115976</strain>
    </source>
</reference>
<dbReference type="InterPro" id="IPR036259">
    <property type="entry name" value="MFS_trans_sf"/>
</dbReference>
<name>A0A6A6TZI2_9PEZI</name>
<keyword evidence="10" id="KW-1185">Reference proteome</keyword>
<evidence type="ECO:0000259" key="8">
    <source>
        <dbReference type="PROSITE" id="PS50850"/>
    </source>
</evidence>
<feature type="transmembrane region" description="Helical" evidence="7">
    <location>
        <begin position="82"/>
        <end position="102"/>
    </location>
</feature>
<evidence type="ECO:0000256" key="2">
    <source>
        <dbReference type="ARBA" id="ARBA00022448"/>
    </source>
</evidence>
<feature type="transmembrane region" description="Helical" evidence="7">
    <location>
        <begin position="432"/>
        <end position="458"/>
    </location>
</feature>
<feature type="region of interest" description="Disordered" evidence="6">
    <location>
        <begin position="562"/>
        <end position="583"/>
    </location>
</feature>
<dbReference type="Gene3D" id="1.20.1250.20">
    <property type="entry name" value="MFS general substrate transporter like domains"/>
    <property type="match status" value="2"/>
</dbReference>
<dbReference type="InterPro" id="IPR010573">
    <property type="entry name" value="MFS_Str1/Tri12-like"/>
</dbReference>
<dbReference type="OrthoDB" id="4161376at2759"/>
<keyword evidence="4 7" id="KW-1133">Transmembrane helix</keyword>
<dbReference type="PANTHER" id="PTHR23501">
    <property type="entry name" value="MAJOR FACILITATOR SUPERFAMILY"/>
    <property type="match status" value="1"/>
</dbReference>
<evidence type="ECO:0000256" key="1">
    <source>
        <dbReference type="ARBA" id="ARBA00004141"/>
    </source>
</evidence>
<feature type="transmembrane region" description="Helical" evidence="7">
    <location>
        <begin position="238"/>
        <end position="259"/>
    </location>
</feature>
<keyword evidence="3 7" id="KW-0812">Transmembrane</keyword>
<dbReference type="GO" id="GO:0022857">
    <property type="term" value="F:transmembrane transporter activity"/>
    <property type="evidence" value="ECO:0007669"/>
    <property type="project" value="InterPro"/>
</dbReference>
<keyword evidence="5 7" id="KW-0472">Membrane</keyword>
<feature type="transmembrane region" description="Helical" evidence="7">
    <location>
        <begin position="198"/>
        <end position="217"/>
    </location>
</feature>
<protein>
    <submittedName>
        <fullName evidence="9">MFS general substrate transporter</fullName>
    </submittedName>
</protein>
<gene>
    <name evidence="9" type="ORF">BT63DRAFT_417628</name>
</gene>
<dbReference type="AlphaFoldDB" id="A0A6A6TZI2"/>
<evidence type="ECO:0000313" key="9">
    <source>
        <dbReference type="EMBL" id="KAF2665100.1"/>
    </source>
</evidence>
<dbReference type="PROSITE" id="PS50850">
    <property type="entry name" value="MFS"/>
    <property type="match status" value="1"/>
</dbReference>
<dbReference type="Pfam" id="PF06609">
    <property type="entry name" value="TRI12"/>
    <property type="match status" value="1"/>
</dbReference>
<feature type="transmembrane region" description="Helical" evidence="7">
    <location>
        <begin position="271"/>
        <end position="288"/>
    </location>
</feature>
<dbReference type="EMBL" id="MU004241">
    <property type="protein sequence ID" value="KAF2665100.1"/>
    <property type="molecule type" value="Genomic_DNA"/>
</dbReference>
<dbReference type="InterPro" id="IPR020846">
    <property type="entry name" value="MFS_dom"/>
</dbReference>
<feature type="transmembrane region" description="Helical" evidence="7">
    <location>
        <begin position="173"/>
        <end position="192"/>
    </location>
</feature>
<evidence type="ECO:0000256" key="6">
    <source>
        <dbReference type="SAM" id="MobiDB-lite"/>
    </source>
</evidence>
<evidence type="ECO:0000256" key="4">
    <source>
        <dbReference type="ARBA" id="ARBA00022989"/>
    </source>
</evidence>
<feature type="transmembrane region" description="Helical" evidence="7">
    <location>
        <begin position="341"/>
        <end position="360"/>
    </location>
</feature>
<feature type="domain" description="Major facilitator superfamily (MFS) profile" evidence="8">
    <location>
        <begin position="41"/>
        <end position="550"/>
    </location>
</feature>
<evidence type="ECO:0000256" key="7">
    <source>
        <dbReference type="SAM" id="Phobius"/>
    </source>
</evidence>
<feature type="transmembrane region" description="Helical" evidence="7">
    <location>
        <begin position="404"/>
        <end position="425"/>
    </location>
</feature>
<sequence>MSMDKDVREKMDVTKQSSYPIEPVDGALVEPEPENLYQVKLTTILAVIALSWANNCAALSNTVNTTIKFQVAALGEPELAPWLANSNFVVTLAIAPVFGFLSDRLGKKWFLVLGSIMGMMGAVISGSAHKTTTIIIGNCFIGLGNAGCIMGIPAAQEVTPNRLRPWTMGFSQFFASIVVVTGTLAAGAFVKYHSFRWAYYLNAFHYGASAILVFAFYHPPPTTLRRQMAALKEIAGKIDYVGIVLFSGSIASLIIALTWGGQTYPWSAGRVVAPLTIGAIGLVAFGFYERLGYKEGILDHRMFITRNFPILLIVCVIDGMLLLGVNVMFSQQVAALYTHDAVKIATVLTPYLATSAFGCFPAGAIMARTKSYRTLLVGALFWCSLWSGLMALQNQNRLSWAYTFSSLLGIGTAVTTTIPVVALVLSVPSFLLGAAGTLSVACRALGGIIGITTFTAILNNKMATELPRNVLSVLGPAGQANLTQAVIKALKSTQPTALGMVPNLPKNLIPQLQLAQTNAQVYSYKYVWIAISVFIAANAILACALEPVHSKMNNHIESALEESTERKKQMTMVPGQDHTTHTT</sequence>